<evidence type="ECO:0000259" key="16">
    <source>
        <dbReference type="Pfam" id="PF00590"/>
    </source>
</evidence>
<dbReference type="Gene3D" id="3.40.1010.10">
    <property type="entry name" value="Cobalt-precorrin-4 Transmethylase, Domain 1"/>
    <property type="match status" value="1"/>
</dbReference>
<dbReference type="GO" id="GO:0004851">
    <property type="term" value="F:uroporphyrin-III C-methyltransferase activity"/>
    <property type="evidence" value="ECO:0007669"/>
    <property type="project" value="InterPro"/>
</dbReference>
<evidence type="ECO:0000256" key="14">
    <source>
        <dbReference type="PIRSR" id="PIRSR036426-1"/>
    </source>
</evidence>
<dbReference type="GO" id="GO:0051287">
    <property type="term" value="F:NAD binding"/>
    <property type="evidence" value="ECO:0007669"/>
    <property type="project" value="InterPro"/>
</dbReference>
<keyword evidence="7" id="KW-0560">Oxidoreductase</keyword>
<evidence type="ECO:0000256" key="13">
    <source>
        <dbReference type="ARBA" id="ARBA00047561"/>
    </source>
</evidence>
<evidence type="ECO:0000313" key="18">
    <source>
        <dbReference type="EMBL" id="GHD62472.1"/>
    </source>
</evidence>
<keyword evidence="19" id="KW-1185">Reference proteome</keyword>
<evidence type="ECO:0000256" key="3">
    <source>
        <dbReference type="ARBA" id="ARBA00022573"/>
    </source>
</evidence>
<evidence type="ECO:0000256" key="4">
    <source>
        <dbReference type="ARBA" id="ARBA00022603"/>
    </source>
</evidence>
<dbReference type="PANTHER" id="PTHR45790:SF3">
    <property type="entry name" value="S-ADENOSYL-L-METHIONINE-DEPENDENT UROPORPHYRINOGEN III METHYLTRANSFERASE, CHLOROPLASTIC"/>
    <property type="match status" value="1"/>
</dbReference>
<evidence type="ECO:0000256" key="12">
    <source>
        <dbReference type="ARBA" id="ARBA00025705"/>
    </source>
</evidence>
<dbReference type="PIRSF" id="PIRSF036426">
    <property type="entry name" value="Sirohaem_synth"/>
    <property type="match status" value="1"/>
</dbReference>
<dbReference type="NCBIfam" id="TIGR01470">
    <property type="entry name" value="cysG_Nterm"/>
    <property type="match status" value="1"/>
</dbReference>
<evidence type="ECO:0000256" key="11">
    <source>
        <dbReference type="ARBA" id="ARBA00023268"/>
    </source>
</evidence>
<keyword evidence="5 15" id="KW-0808">Transferase</keyword>
<dbReference type="CDD" id="cd11642">
    <property type="entry name" value="SUMT"/>
    <property type="match status" value="1"/>
</dbReference>
<dbReference type="PROSITE" id="PS00840">
    <property type="entry name" value="SUMT_2"/>
    <property type="match status" value="1"/>
</dbReference>
<dbReference type="PANTHER" id="PTHR45790">
    <property type="entry name" value="SIROHEME SYNTHASE-RELATED"/>
    <property type="match status" value="1"/>
</dbReference>
<dbReference type="Gene3D" id="3.30.160.110">
    <property type="entry name" value="Siroheme synthase, domain 2"/>
    <property type="match status" value="1"/>
</dbReference>
<keyword evidence="8" id="KW-0520">NAD</keyword>
<dbReference type="GO" id="GO:0032259">
    <property type="term" value="P:methylation"/>
    <property type="evidence" value="ECO:0007669"/>
    <property type="project" value="UniProtKB-KW"/>
</dbReference>
<comment type="pathway">
    <text evidence="1">Porphyrin-containing compound metabolism; siroheme biosynthesis; sirohydrochlorin from precorrin-2: step 1/1.</text>
</comment>
<comment type="pathway">
    <text evidence="12">Porphyrin-containing compound metabolism; siroheme biosynthesis; precorrin-2 from uroporphyrinogen III: step 1/1.</text>
</comment>
<dbReference type="RefSeq" id="WP_189995102.1">
    <property type="nucleotide sequence ID" value="NZ_BMZS01000014.1"/>
</dbReference>
<evidence type="ECO:0000256" key="5">
    <source>
        <dbReference type="ARBA" id="ARBA00022679"/>
    </source>
</evidence>
<feature type="domain" description="Tetrapyrrole methylase" evidence="16">
    <location>
        <begin position="238"/>
        <end position="450"/>
    </location>
</feature>
<dbReference type="GO" id="GO:0019354">
    <property type="term" value="P:siroheme biosynthetic process"/>
    <property type="evidence" value="ECO:0007669"/>
    <property type="project" value="InterPro"/>
</dbReference>
<reference evidence="18" key="1">
    <citation type="journal article" date="2014" name="Int. J. Syst. Evol. Microbiol.">
        <title>Complete genome sequence of Corynebacterium casei LMG S-19264T (=DSM 44701T), isolated from a smear-ripened cheese.</title>
        <authorList>
            <consortium name="US DOE Joint Genome Institute (JGI-PGF)"/>
            <person name="Walter F."/>
            <person name="Albersmeier A."/>
            <person name="Kalinowski J."/>
            <person name="Ruckert C."/>
        </authorList>
    </citation>
    <scope>NUCLEOTIDE SEQUENCE</scope>
    <source>
        <strain evidence="18">KCTC 42651</strain>
    </source>
</reference>
<keyword evidence="9" id="KW-0456">Lyase</keyword>
<accession>A0A918XX36</accession>
<keyword evidence="11" id="KW-0511">Multifunctional enzyme</keyword>
<dbReference type="SUPFAM" id="SSF53790">
    <property type="entry name" value="Tetrapyrrole methylase"/>
    <property type="match status" value="1"/>
</dbReference>
<dbReference type="SUPFAM" id="SSF51735">
    <property type="entry name" value="NAD(P)-binding Rossmann-fold domains"/>
    <property type="match status" value="1"/>
</dbReference>
<dbReference type="NCBIfam" id="TIGR01469">
    <property type="entry name" value="cobA_cysG_Cterm"/>
    <property type="match status" value="1"/>
</dbReference>
<sequence>MSDATTPRSKRPAEARARRLGRLALLPLFADLDGRPALVAGDSPAAAWKAELLAAAGADVRVASADPCAELAALLSEGAAAGRLTRLPRAWRPDDLDDMSIAVADAADEDEARRFADAARAAGAPCNVIDRPAYGGFQFGAIVNRSPVVIGIATKGTAPILAQAIRRRIETLLPPALADWAALAGRLRQQVLARLAAGAPRRRFWETFAERAFGAAPTARDETALTNLLAVGGASGGRVTLVGAGPGDAGLLTLNAVRALQAADVILFDALVSDEVLELARREARRMLVGKRGGQESCRQADINELMVKLARQGKHVVRLKAGDPGVFGRTGEELERLAAEGVPATVVPGITAASAMAAAFRVSLTHRDRARAVRFVTGHARHGGLPEDIDWQAIADPSTTTVFYMGGRTAPAIQARLLDAGLSGDTPAVIVGAVSRPDERRWRGTVAGLAAGMATMPPGQPVLLGIGETWRAAVAGARRVASALR</sequence>
<organism evidence="18 19">
    <name type="scientific">Thalassobaculum fulvum</name>
    <dbReference type="NCBI Taxonomy" id="1633335"/>
    <lineage>
        <taxon>Bacteria</taxon>
        <taxon>Pseudomonadati</taxon>
        <taxon>Pseudomonadota</taxon>
        <taxon>Alphaproteobacteria</taxon>
        <taxon>Rhodospirillales</taxon>
        <taxon>Thalassobaculaceae</taxon>
        <taxon>Thalassobaculum</taxon>
    </lineage>
</organism>
<dbReference type="SUPFAM" id="SSF75615">
    <property type="entry name" value="Siroheme synthase middle domains-like"/>
    <property type="match status" value="1"/>
</dbReference>
<comment type="catalytic activity">
    <reaction evidence="13">
        <text>precorrin-2 + NAD(+) = sirohydrochlorin + NADH + 2 H(+)</text>
        <dbReference type="Rhea" id="RHEA:15613"/>
        <dbReference type="ChEBI" id="CHEBI:15378"/>
        <dbReference type="ChEBI" id="CHEBI:57540"/>
        <dbReference type="ChEBI" id="CHEBI:57945"/>
        <dbReference type="ChEBI" id="CHEBI:58351"/>
        <dbReference type="ChEBI" id="CHEBI:58827"/>
        <dbReference type="EC" id="1.3.1.76"/>
    </reaction>
</comment>
<reference evidence="18" key="2">
    <citation type="submission" date="2020-09" db="EMBL/GenBank/DDBJ databases">
        <authorList>
            <person name="Sun Q."/>
            <person name="Kim S."/>
        </authorList>
    </citation>
    <scope>NUCLEOTIDE SEQUENCE</scope>
    <source>
        <strain evidence="18">KCTC 42651</strain>
    </source>
</reference>
<keyword evidence="4 15" id="KW-0489">Methyltransferase</keyword>
<dbReference type="InterPro" id="IPR012409">
    <property type="entry name" value="Sirohaem_synth"/>
</dbReference>
<evidence type="ECO:0000259" key="17">
    <source>
        <dbReference type="Pfam" id="PF10414"/>
    </source>
</evidence>
<evidence type="ECO:0000256" key="8">
    <source>
        <dbReference type="ARBA" id="ARBA00023027"/>
    </source>
</evidence>
<dbReference type="InterPro" id="IPR037115">
    <property type="entry name" value="Sirohaem_synt_dimer_dom_sf"/>
</dbReference>
<keyword evidence="10" id="KW-0627">Porphyrin biosynthesis</keyword>
<dbReference type="GO" id="GO:0051266">
    <property type="term" value="F:sirohydrochlorin ferrochelatase activity"/>
    <property type="evidence" value="ECO:0007669"/>
    <property type="project" value="InterPro"/>
</dbReference>
<feature type="active site" description="Proton donor" evidence="14">
    <location>
        <position position="291"/>
    </location>
</feature>
<feature type="domain" description="Sirohaem synthase dimerisation" evidence="17">
    <location>
        <begin position="177"/>
        <end position="229"/>
    </location>
</feature>
<dbReference type="InterPro" id="IPR035996">
    <property type="entry name" value="4pyrrol_Methylase_sf"/>
</dbReference>
<dbReference type="InterPro" id="IPR006367">
    <property type="entry name" value="Sirohaem_synthase_N"/>
</dbReference>
<dbReference type="InterPro" id="IPR019478">
    <property type="entry name" value="Sirohaem_synthase_dimer_dom"/>
</dbReference>
<keyword evidence="3" id="KW-0169">Cobalamin biosynthesis</keyword>
<evidence type="ECO:0000256" key="2">
    <source>
        <dbReference type="ARBA" id="ARBA00005879"/>
    </source>
</evidence>
<proteinExistence type="inferred from homology"/>
<dbReference type="InterPro" id="IPR050161">
    <property type="entry name" value="Siro_Cobalamin_biosynth"/>
</dbReference>
<dbReference type="InterPro" id="IPR006366">
    <property type="entry name" value="CobA/CysG_C"/>
</dbReference>
<dbReference type="Gene3D" id="3.40.50.720">
    <property type="entry name" value="NAD(P)-binding Rossmann-like Domain"/>
    <property type="match status" value="1"/>
</dbReference>
<comment type="caution">
    <text evidence="18">The sequence shown here is derived from an EMBL/GenBank/DDBJ whole genome shotgun (WGS) entry which is preliminary data.</text>
</comment>
<dbReference type="FunFam" id="3.40.1010.10:FF:000001">
    <property type="entry name" value="Siroheme synthase"/>
    <property type="match status" value="1"/>
</dbReference>
<feature type="active site" description="Proton acceptor" evidence="14">
    <location>
        <position position="269"/>
    </location>
</feature>
<keyword evidence="6" id="KW-0949">S-adenosyl-L-methionine</keyword>
<dbReference type="InterPro" id="IPR014777">
    <property type="entry name" value="4pyrrole_Mease_sub1"/>
</dbReference>
<dbReference type="GO" id="GO:0009236">
    <property type="term" value="P:cobalamin biosynthetic process"/>
    <property type="evidence" value="ECO:0007669"/>
    <property type="project" value="UniProtKB-KW"/>
</dbReference>
<dbReference type="EMBL" id="BMZS01000014">
    <property type="protein sequence ID" value="GHD62472.1"/>
    <property type="molecule type" value="Genomic_DNA"/>
</dbReference>
<evidence type="ECO:0000256" key="7">
    <source>
        <dbReference type="ARBA" id="ARBA00023002"/>
    </source>
</evidence>
<dbReference type="Pfam" id="PF10414">
    <property type="entry name" value="CysG_dimeriser"/>
    <property type="match status" value="1"/>
</dbReference>
<dbReference type="InterPro" id="IPR014776">
    <property type="entry name" value="4pyrrole_Mease_sub2"/>
</dbReference>
<evidence type="ECO:0000256" key="10">
    <source>
        <dbReference type="ARBA" id="ARBA00023244"/>
    </source>
</evidence>
<evidence type="ECO:0000256" key="1">
    <source>
        <dbReference type="ARBA" id="ARBA00005010"/>
    </source>
</evidence>
<dbReference type="GO" id="GO:0043115">
    <property type="term" value="F:precorrin-2 dehydrogenase activity"/>
    <property type="evidence" value="ECO:0007669"/>
    <property type="project" value="UniProtKB-EC"/>
</dbReference>
<dbReference type="Pfam" id="PF00590">
    <property type="entry name" value="TP_methylase"/>
    <property type="match status" value="1"/>
</dbReference>
<dbReference type="Gene3D" id="1.10.8.210">
    <property type="entry name" value="Sirohaem synthase, dimerisation domain"/>
    <property type="match status" value="1"/>
</dbReference>
<evidence type="ECO:0000256" key="9">
    <source>
        <dbReference type="ARBA" id="ARBA00023239"/>
    </source>
</evidence>
<dbReference type="NCBIfam" id="NF004790">
    <property type="entry name" value="PRK06136.1"/>
    <property type="match status" value="1"/>
</dbReference>
<dbReference type="InterPro" id="IPR036291">
    <property type="entry name" value="NAD(P)-bd_dom_sf"/>
</dbReference>
<dbReference type="Gene3D" id="3.30.950.10">
    <property type="entry name" value="Methyltransferase, Cobalt-precorrin-4 Transmethylase, Domain 2"/>
    <property type="match status" value="1"/>
</dbReference>
<protein>
    <submittedName>
        <fullName evidence="18">Siroheme synthase</fullName>
    </submittedName>
</protein>
<evidence type="ECO:0000313" key="19">
    <source>
        <dbReference type="Proteomes" id="UP000630353"/>
    </source>
</evidence>
<gene>
    <name evidence="18" type="primary">cysG</name>
    <name evidence="18" type="ORF">GCM10017083_51370</name>
</gene>
<dbReference type="InterPro" id="IPR000878">
    <property type="entry name" value="4pyrrol_Mease"/>
</dbReference>
<evidence type="ECO:0000256" key="6">
    <source>
        <dbReference type="ARBA" id="ARBA00022691"/>
    </source>
</evidence>
<dbReference type="Proteomes" id="UP000630353">
    <property type="component" value="Unassembled WGS sequence"/>
</dbReference>
<dbReference type="InterPro" id="IPR003043">
    <property type="entry name" value="Uropor_MeTrfase_CS"/>
</dbReference>
<dbReference type="AlphaFoldDB" id="A0A918XX36"/>
<dbReference type="NCBIfam" id="NF007922">
    <property type="entry name" value="PRK10637.1"/>
    <property type="match status" value="1"/>
</dbReference>
<comment type="similarity">
    <text evidence="2 15">Belongs to the precorrin methyltransferase family.</text>
</comment>
<dbReference type="Pfam" id="PF13241">
    <property type="entry name" value="NAD_binding_7"/>
    <property type="match status" value="1"/>
</dbReference>
<evidence type="ECO:0000256" key="15">
    <source>
        <dbReference type="RuleBase" id="RU003960"/>
    </source>
</evidence>
<name>A0A918XX36_9PROT</name>